<organism evidence="1 2">
    <name type="scientific">Rhizoclosmatium globosum</name>
    <dbReference type="NCBI Taxonomy" id="329046"/>
    <lineage>
        <taxon>Eukaryota</taxon>
        <taxon>Fungi</taxon>
        <taxon>Fungi incertae sedis</taxon>
        <taxon>Chytridiomycota</taxon>
        <taxon>Chytridiomycota incertae sedis</taxon>
        <taxon>Chytridiomycetes</taxon>
        <taxon>Chytridiales</taxon>
        <taxon>Chytriomycetaceae</taxon>
        <taxon>Rhizoclosmatium</taxon>
    </lineage>
</organism>
<dbReference type="EMBL" id="MCGO01000006">
    <property type="protein sequence ID" value="ORY50816.1"/>
    <property type="molecule type" value="Genomic_DNA"/>
</dbReference>
<sequence length="68" mass="7265">MAAFADDSIYVSNTLTNLLSVLITRPQPAVDLDAASLAHHEILASLLVSGNLFKFFACVWKAMNGGTL</sequence>
<proteinExistence type="predicted"/>
<evidence type="ECO:0000313" key="2">
    <source>
        <dbReference type="Proteomes" id="UP000193642"/>
    </source>
</evidence>
<dbReference type="Proteomes" id="UP000193642">
    <property type="component" value="Unassembled WGS sequence"/>
</dbReference>
<gene>
    <name evidence="1" type="ORF">BCR33DRAFT_780725</name>
</gene>
<evidence type="ECO:0000313" key="1">
    <source>
        <dbReference type="EMBL" id="ORY50816.1"/>
    </source>
</evidence>
<protein>
    <submittedName>
        <fullName evidence="1">Uncharacterized protein</fullName>
    </submittedName>
</protein>
<name>A0A1Y2CV97_9FUNG</name>
<keyword evidence="2" id="KW-1185">Reference proteome</keyword>
<reference evidence="1 2" key="1">
    <citation type="submission" date="2016-07" db="EMBL/GenBank/DDBJ databases">
        <title>Pervasive Adenine N6-methylation of Active Genes in Fungi.</title>
        <authorList>
            <consortium name="DOE Joint Genome Institute"/>
            <person name="Mondo S.J."/>
            <person name="Dannebaum R.O."/>
            <person name="Kuo R.C."/>
            <person name="Labutti K."/>
            <person name="Haridas S."/>
            <person name="Kuo A."/>
            <person name="Salamov A."/>
            <person name="Ahrendt S.R."/>
            <person name="Lipzen A."/>
            <person name="Sullivan W."/>
            <person name="Andreopoulos W.B."/>
            <person name="Clum A."/>
            <person name="Lindquist E."/>
            <person name="Daum C."/>
            <person name="Ramamoorthy G.K."/>
            <person name="Gryganskyi A."/>
            <person name="Culley D."/>
            <person name="Magnuson J.K."/>
            <person name="James T.Y."/>
            <person name="O'Malley M.A."/>
            <person name="Stajich J.E."/>
            <person name="Spatafora J.W."/>
            <person name="Visel A."/>
            <person name="Grigoriev I.V."/>
        </authorList>
    </citation>
    <scope>NUCLEOTIDE SEQUENCE [LARGE SCALE GENOMIC DNA]</scope>
    <source>
        <strain evidence="1 2">JEL800</strain>
    </source>
</reference>
<accession>A0A1Y2CV97</accession>
<comment type="caution">
    <text evidence="1">The sequence shown here is derived from an EMBL/GenBank/DDBJ whole genome shotgun (WGS) entry which is preliminary data.</text>
</comment>
<dbReference type="AlphaFoldDB" id="A0A1Y2CV97"/>